<evidence type="ECO:0000313" key="1">
    <source>
        <dbReference type="EnsemblPlants" id="LPERR06G19000.1"/>
    </source>
</evidence>
<reference evidence="1 2" key="1">
    <citation type="submission" date="2012-08" db="EMBL/GenBank/DDBJ databases">
        <title>Oryza genome evolution.</title>
        <authorList>
            <person name="Wing R.A."/>
        </authorList>
    </citation>
    <scope>NUCLEOTIDE SEQUENCE</scope>
</reference>
<protein>
    <submittedName>
        <fullName evidence="1">Uncharacterized protein</fullName>
    </submittedName>
</protein>
<name>A0A0D9WSN4_9ORYZ</name>
<dbReference type="Proteomes" id="UP000032180">
    <property type="component" value="Chromosome 6"/>
</dbReference>
<keyword evidence="2" id="KW-1185">Reference proteome</keyword>
<dbReference type="Gramene" id="LPERR06G19000.1">
    <property type="protein sequence ID" value="LPERR06G19000.1"/>
    <property type="gene ID" value="LPERR06G19000"/>
</dbReference>
<proteinExistence type="predicted"/>
<organism evidence="1 2">
    <name type="scientific">Leersia perrieri</name>
    <dbReference type="NCBI Taxonomy" id="77586"/>
    <lineage>
        <taxon>Eukaryota</taxon>
        <taxon>Viridiplantae</taxon>
        <taxon>Streptophyta</taxon>
        <taxon>Embryophyta</taxon>
        <taxon>Tracheophyta</taxon>
        <taxon>Spermatophyta</taxon>
        <taxon>Magnoliopsida</taxon>
        <taxon>Liliopsida</taxon>
        <taxon>Poales</taxon>
        <taxon>Poaceae</taxon>
        <taxon>BOP clade</taxon>
        <taxon>Oryzoideae</taxon>
        <taxon>Oryzeae</taxon>
        <taxon>Oryzinae</taxon>
        <taxon>Leersia</taxon>
    </lineage>
</organism>
<reference evidence="1" key="3">
    <citation type="submission" date="2015-04" db="UniProtKB">
        <authorList>
            <consortium name="EnsemblPlants"/>
        </authorList>
    </citation>
    <scope>IDENTIFICATION</scope>
</reference>
<evidence type="ECO:0000313" key="2">
    <source>
        <dbReference type="Proteomes" id="UP000032180"/>
    </source>
</evidence>
<accession>A0A0D9WSN4</accession>
<reference evidence="2" key="2">
    <citation type="submission" date="2013-12" db="EMBL/GenBank/DDBJ databases">
        <authorList>
            <person name="Yu Y."/>
            <person name="Lee S."/>
            <person name="de Baynast K."/>
            <person name="Wissotski M."/>
            <person name="Liu L."/>
            <person name="Talag J."/>
            <person name="Goicoechea J."/>
            <person name="Angelova A."/>
            <person name="Jetty R."/>
            <person name="Kudrna D."/>
            <person name="Golser W."/>
            <person name="Rivera L."/>
            <person name="Zhang J."/>
            <person name="Wing R."/>
        </authorList>
    </citation>
    <scope>NUCLEOTIDE SEQUENCE</scope>
</reference>
<dbReference type="AlphaFoldDB" id="A0A0D9WSN4"/>
<dbReference type="HOGENOM" id="CLU_2945029_0_0_1"/>
<sequence length="60" mass="7050">MSLPYLLDIPACRGATTEEISQGIHDEEDGKIADEKKWNTYRIDYFEQMPLQKAPEDVYW</sequence>
<dbReference type="EnsemblPlants" id="LPERR06G19000.1">
    <property type="protein sequence ID" value="LPERR06G19000.1"/>
    <property type="gene ID" value="LPERR06G19000"/>
</dbReference>